<protein>
    <recommendedName>
        <fullName evidence="4">DUF4157 domain-containing protein</fullName>
    </recommendedName>
</protein>
<feature type="transmembrane region" description="Helical" evidence="1">
    <location>
        <begin position="58"/>
        <end position="78"/>
    </location>
</feature>
<evidence type="ECO:0000313" key="2">
    <source>
        <dbReference type="EMBL" id="SDS38590.1"/>
    </source>
</evidence>
<feature type="transmembrane region" description="Helical" evidence="1">
    <location>
        <begin position="99"/>
        <end position="120"/>
    </location>
</feature>
<keyword evidence="1" id="KW-1133">Transmembrane helix</keyword>
<keyword evidence="1" id="KW-0472">Membrane</keyword>
<evidence type="ECO:0008006" key="4">
    <source>
        <dbReference type="Google" id="ProtNLM"/>
    </source>
</evidence>
<evidence type="ECO:0000313" key="3">
    <source>
        <dbReference type="Proteomes" id="UP000199103"/>
    </source>
</evidence>
<sequence length="143" mass="15514">MDDVRPIGGGRLTAPQQLRRLGNWANLSTPVGLLIARIGRADVQRGPRGLVLADGYRLGFPIAGAFTVGNVVITARSWPDLLATSPNLLRHEERHSWQYLACLGLPFFGLYAAAMGWSWLRTGDLARANVFERAAGLADGGYL</sequence>
<dbReference type="STRING" id="630515.SAMN04489812_1750"/>
<dbReference type="RefSeq" id="WP_197680049.1">
    <property type="nucleotide sequence ID" value="NZ_LT629772.1"/>
</dbReference>
<dbReference type="EMBL" id="LT629772">
    <property type="protein sequence ID" value="SDS38590.1"/>
    <property type="molecule type" value="Genomic_DNA"/>
</dbReference>
<keyword evidence="3" id="KW-1185">Reference proteome</keyword>
<name>A0A1H1RSB5_9ACTN</name>
<keyword evidence="1" id="KW-0812">Transmembrane</keyword>
<gene>
    <name evidence="2" type="ORF">SAMN04489812_1750</name>
</gene>
<dbReference type="AlphaFoldDB" id="A0A1H1RSB5"/>
<proteinExistence type="predicted"/>
<reference evidence="2 3" key="1">
    <citation type="submission" date="2016-10" db="EMBL/GenBank/DDBJ databases">
        <authorList>
            <person name="de Groot N.N."/>
        </authorList>
    </citation>
    <scope>NUCLEOTIDE SEQUENCE [LARGE SCALE GENOMIC DNA]</scope>
    <source>
        <strain evidence="2 3">DSM 21800</strain>
    </source>
</reference>
<dbReference type="Proteomes" id="UP000199103">
    <property type="component" value="Chromosome I"/>
</dbReference>
<accession>A0A1H1RSB5</accession>
<evidence type="ECO:0000256" key="1">
    <source>
        <dbReference type="SAM" id="Phobius"/>
    </source>
</evidence>
<organism evidence="2 3">
    <name type="scientific">Microlunatus soli</name>
    <dbReference type="NCBI Taxonomy" id="630515"/>
    <lineage>
        <taxon>Bacteria</taxon>
        <taxon>Bacillati</taxon>
        <taxon>Actinomycetota</taxon>
        <taxon>Actinomycetes</taxon>
        <taxon>Propionibacteriales</taxon>
        <taxon>Propionibacteriaceae</taxon>
        <taxon>Microlunatus</taxon>
    </lineage>
</organism>